<dbReference type="AlphaFoldDB" id="A0A951U3T8"/>
<keyword evidence="1" id="KW-0472">Membrane</keyword>
<feature type="transmembrane region" description="Helical" evidence="1">
    <location>
        <begin position="71"/>
        <end position="93"/>
    </location>
</feature>
<dbReference type="Proteomes" id="UP000707356">
    <property type="component" value="Unassembled WGS sequence"/>
</dbReference>
<reference evidence="2" key="1">
    <citation type="submission" date="2021-05" db="EMBL/GenBank/DDBJ databases">
        <authorList>
            <person name="Pietrasiak N."/>
            <person name="Ward R."/>
            <person name="Stajich J.E."/>
            <person name="Kurbessoian T."/>
        </authorList>
    </citation>
    <scope>NUCLEOTIDE SEQUENCE</scope>
    <source>
        <strain evidence="2">GSE-TBD4-15B</strain>
    </source>
</reference>
<evidence type="ECO:0000256" key="1">
    <source>
        <dbReference type="SAM" id="Phobius"/>
    </source>
</evidence>
<name>A0A951U3T8_9CYAN</name>
<reference evidence="2" key="2">
    <citation type="journal article" date="2022" name="Microbiol. Resour. Announc.">
        <title>Metagenome Sequencing to Explore Phylogenomics of Terrestrial Cyanobacteria.</title>
        <authorList>
            <person name="Ward R.D."/>
            <person name="Stajich J.E."/>
            <person name="Johansen J.R."/>
            <person name="Huntemann M."/>
            <person name="Clum A."/>
            <person name="Foster B."/>
            <person name="Foster B."/>
            <person name="Roux S."/>
            <person name="Palaniappan K."/>
            <person name="Varghese N."/>
            <person name="Mukherjee S."/>
            <person name="Reddy T.B.K."/>
            <person name="Daum C."/>
            <person name="Copeland A."/>
            <person name="Chen I.A."/>
            <person name="Ivanova N.N."/>
            <person name="Kyrpides N.C."/>
            <person name="Shapiro N."/>
            <person name="Eloe-Fadrosh E.A."/>
            <person name="Pietrasiak N."/>
        </authorList>
    </citation>
    <scope>NUCLEOTIDE SEQUENCE</scope>
    <source>
        <strain evidence="2">GSE-TBD4-15B</strain>
    </source>
</reference>
<organism evidence="2 3">
    <name type="scientific">Pegethrix bostrychoides GSE-TBD4-15B</name>
    <dbReference type="NCBI Taxonomy" id="2839662"/>
    <lineage>
        <taxon>Bacteria</taxon>
        <taxon>Bacillati</taxon>
        <taxon>Cyanobacteriota</taxon>
        <taxon>Cyanophyceae</taxon>
        <taxon>Oculatellales</taxon>
        <taxon>Oculatellaceae</taxon>
        <taxon>Pegethrix</taxon>
    </lineage>
</organism>
<gene>
    <name evidence="2" type="ORF">KME07_05655</name>
</gene>
<comment type="caution">
    <text evidence="2">The sequence shown here is derived from an EMBL/GenBank/DDBJ whole genome shotgun (WGS) entry which is preliminary data.</text>
</comment>
<feature type="transmembrane region" description="Helical" evidence="1">
    <location>
        <begin position="39"/>
        <end position="59"/>
    </location>
</feature>
<dbReference type="GO" id="GO:0005886">
    <property type="term" value="C:plasma membrane"/>
    <property type="evidence" value="ECO:0007669"/>
    <property type="project" value="InterPro"/>
</dbReference>
<dbReference type="GO" id="GO:0008556">
    <property type="term" value="F:P-type potassium transmembrane transporter activity"/>
    <property type="evidence" value="ECO:0007669"/>
    <property type="project" value="InterPro"/>
</dbReference>
<accession>A0A951U3T8</accession>
<sequence>MKPVRAHTRKRRLPSLPESTAQTLETVAELWSEGRRQKLPLYLFLALCFNLVLAPIVYAAADGELSQTQSWALGVLGLSVIALSVYLFCVMFAPEKFS</sequence>
<keyword evidence="1" id="KW-0812">Transmembrane</keyword>
<evidence type="ECO:0000313" key="2">
    <source>
        <dbReference type="EMBL" id="MBW4464910.1"/>
    </source>
</evidence>
<keyword evidence="1" id="KW-1133">Transmembrane helix</keyword>
<dbReference type="Pfam" id="PF09604">
    <property type="entry name" value="Potass_KdpF"/>
    <property type="match status" value="1"/>
</dbReference>
<proteinExistence type="predicted"/>
<evidence type="ECO:0000313" key="3">
    <source>
        <dbReference type="Proteomes" id="UP000707356"/>
    </source>
</evidence>
<protein>
    <submittedName>
        <fullName evidence="2">Potassium-transporting ATPase subunit F</fullName>
    </submittedName>
</protein>
<dbReference type="EMBL" id="JAHHHV010000025">
    <property type="protein sequence ID" value="MBW4464910.1"/>
    <property type="molecule type" value="Genomic_DNA"/>
</dbReference>
<dbReference type="InterPro" id="IPR011726">
    <property type="entry name" value="KdpF"/>
</dbReference>